<dbReference type="AlphaFoldDB" id="A0A336KHQ9"/>
<gene>
    <name evidence="3" type="primary">CSON011394</name>
</gene>
<proteinExistence type="predicted"/>
<reference evidence="4" key="2">
    <citation type="submission" date="2018-07" db="EMBL/GenBank/DDBJ databases">
        <authorList>
            <person name="Quirk P.G."/>
            <person name="Krulwich T.A."/>
        </authorList>
    </citation>
    <scope>NUCLEOTIDE SEQUENCE</scope>
</reference>
<dbReference type="Gene3D" id="1.10.287.110">
    <property type="entry name" value="DnaJ domain"/>
    <property type="match status" value="1"/>
</dbReference>
<sequence>MRFLSHNFYRSSLKIKSITTISIIAYIFLLLLSIACHYNAVEASSEKLGDPYKILGVDRHASLQDIRRAYKQLAKEWHPDKSDNPDAERRFVEIKQAYELLSDSEPYDLHGITNEDARLNRNQHDYSQYGRFAFDPFDEFFGSHRFTFHDQDISLFHKLLITAKYYETQVIPKSHTTPHILFFYADWCFSCMKAASTFKKLIDSLEPLGVTFATINAGLENQLVRRIGVHSLPCISLVLDGHNYLYKEPVISIPKVVDFVRLKLPYKLLGNIKDSNVDAFLSGWTDNRVRVLVMEPRSQPRLRYLIAAYHFRHLVAFGFVQLNSPDTTEIQQRYKVNPLLDSVHVFNEDSTKSVASVQMNDIPSETLNLVIKVNRYLALPRLSSQEMLDGICPAEWNRPRKRLCVILVTENTENHDRARETLRRIALQSSYSRDRVRFAYIYQNKQFDFINSLSAHGRPDDTLLRIVVIWRRDMRHVKYQWIHETDLHASDHQALDNETYEGVVNKTKEKIDSVIQTLLRPNEALSFEAEVKDLLDEHAQGLLFRIVTKLYTSLEYFVDNLGSEHIWPALSVVATILFILGVGYLMSYLVRMEEENVNRNKNKDQLNNNAPRDNYVQELKLHELRAEKYNGLIRLLKPGCRTIVLITDLKSRPKLIPAYHRAVWPYRKNKTLMFSHMLIEKGFAWYSELLRLSLSESRDLQINPRNCIGTVIALNGHRKYFCMYHAKHPETSRGAKRMIKMTRHLSATPSDPEAGAFLGMDSDDSDVSTDVSEPKILLEENLLDGLSNWLDRLFEGTTHRYYINYWPDFPTK</sequence>
<keyword evidence="1" id="KW-0812">Transmembrane</keyword>
<keyword evidence="1" id="KW-0472">Membrane</keyword>
<dbReference type="VEuPathDB" id="VectorBase:CSON011394"/>
<dbReference type="SUPFAM" id="SSF46565">
    <property type="entry name" value="Chaperone J-domain"/>
    <property type="match status" value="1"/>
</dbReference>
<evidence type="ECO:0000259" key="2">
    <source>
        <dbReference type="PROSITE" id="PS50076"/>
    </source>
</evidence>
<dbReference type="InterPro" id="IPR013766">
    <property type="entry name" value="Thioredoxin_domain"/>
</dbReference>
<dbReference type="InterPro" id="IPR036869">
    <property type="entry name" value="J_dom_sf"/>
</dbReference>
<dbReference type="SMART" id="SM00271">
    <property type="entry name" value="DnaJ"/>
    <property type="match status" value="1"/>
</dbReference>
<dbReference type="InterPro" id="IPR001623">
    <property type="entry name" value="DnaJ_domain"/>
</dbReference>
<dbReference type="PROSITE" id="PS50076">
    <property type="entry name" value="DNAJ_2"/>
    <property type="match status" value="1"/>
</dbReference>
<reference evidence="3" key="1">
    <citation type="submission" date="2018-04" db="EMBL/GenBank/DDBJ databases">
        <authorList>
            <person name="Go L.Y."/>
            <person name="Mitchell J.A."/>
        </authorList>
    </citation>
    <scope>NUCLEOTIDE SEQUENCE</scope>
    <source>
        <tissue evidence="3">Whole organism</tissue>
    </source>
</reference>
<accession>A0A336KHQ9</accession>
<dbReference type="Pfam" id="PF00226">
    <property type="entry name" value="DnaJ"/>
    <property type="match status" value="1"/>
</dbReference>
<dbReference type="InterPro" id="IPR036249">
    <property type="entry name" value="Thioredoxin-like_sf"/>
</dbReference>
<dbReference type="Pfam" id="PF00085">
    <property type="entry name" value="Thioredoxin"/>
    <property type="match status" value="1"/>
</dbReference>
<evidence type="ECO:0000313" key="4">
    <source>
        <dbReference type="EMBL" id="SSX24768.1"/>
    </source>
</evidence>
<organism evidence="3">
    <name type="scientific">Culicoides sonorensis</name>
    <name type="common">Biting midge</name>
    <dbReference type="NCBI Taxonomy" id="179676"/>
    <lineage>
        <taxon>Eukaryota</taxon>
        <taxon>Metazoa</taxon>
        <taxon>Ecdysozoa</taxon>
        <taxon>Arthropoda</taxon>
        <taxon>Hexapoda</taxon>
        <taxon>Insecta</taxon>
        <taxon>Pterygota</taxon>
        <taxon>Neoptera</taxon>
        <taxon>Endopterygota</taxon>
        <taxon>Diptera</taxon>
        <taxon>Nematocera</taxon>
        <taxon>Chironomoidea</taxon>
        <taxon>Ceratopogonidae</taxon>
        <taxon>Ceratopogoninae</taxon>
        <taxon>Culicoides</taxon>
        <taxon>Monoculicoides</taxon>
    </lineage>
</organism>
<dbReference type="OMA" id="HAKHPEC"/>
<dbReference type="PANTHER" id="PTHR44303">
    <property type="entry name" value="DNAJ HOMOLOG SUBFAMILY C MEMBER 16"/>
    <property type="match status" value="1"/>
</dbReference>
<evidence type="ECO:0000256" key="1">
    <source>
        <dbReference type="SAM" id="Phobius"/>
    </source>
</evidence>
<dbReference type="SUPFAM" id="SSF52833">
    <property type="entry name" value="Thioredoxin-like"/>
    <property type="match status" value="1"/>
</dbReference>
<dbReference type="InterPro" id="IPR052448">
    <property type="entry name" value="DnaJ_C16_autophagy_reg"/>
</dbReference>
<dbReference type="Gene3D" id="3.40.30.10">
    <property type="entry name" value="Glutaredoxin"/>
    <property type="match status" value="1"/>
</dbReference>
<name>A0A336KHQ9_CULSO</name>
<dbReference type="CDD" id="cd06257">
    <property type="entry name" value="DnaJ"/>
    <property type="match status" value="1"/>
</dbReference>
<evidence type="ECO:0000313" key="3">
    <source>
        <dbReference type="EMBL" id="SSX04404.1"/>
    </source>
</evidence>
<feature type="transmembrane region" description="Helical" evidence="1">
    <location>
        <begin position="566"/>
        <end position="590"/>
    </location>
</feature>
<feature type="transmembrane region" description="Helical" evidence="1">
    <location>
        <begin position="21"/>
        <end position="40"/>
    </location>
</feature>
<feature type="domain" description="J" evidence="2">
    <location>
        <begin position="50"/>
        <end position="130"/>
    </location>
</feature>
<dbReference type="EMBL" id="UFQT01000496">
    <property type="protein sequence ID" value="SSX24768.1"/>
    <property type="molecule type" value="Genomic_DNA"/>
</dbReference>
<dbReference type="EMBL" id="UFQS01000496">
    <property type="protein sequence ID" value="SSX04404.1"/>
    <property type="molecule type" value="Genomic_DNA"/>
</dbReference>
<dbReference type="PANTHER" id="PTHR44303:SF2">
    <property type="entry name" value="DNAJ HOMOLOG SUBFAMILY C MEMBER 16"/>
    <property type="match status" value="1"/>
</dbReference>
<dbReference type="PRINTS" id="PR00625">
    <property type="entry name" value="JDOMAIN"/>
</dbReference>
<protein>
    <submittedName>
        <fullName evidence="3">CSON011394 protein</fullName>
    </submittedName>
</protein>
<keyword evidence="1" id="KW-1133">Transmembrane helix</keyword>